<keyword evidence="2" id="KW-1185">Reference proteome</keyword>
<evidence type="ECO:0000313" key="2">
    <source>
        <dbReference type="Proteomes" id="UP001241603"/>
    </source>
</evidence>
<sequence>MWAAFLAGFGRQGGDLFGLGEEIVGVQVPYEAADEPDRHHRFRYQLGGAQNVERQGVPERWGGTPVYFISPA</sequence>
<organism evidence="1 2">
    <name type="scientific">Kaistia dalseonensis</name>
    <dbReference type="NCBI Taxonomy" id="410840"/>
    <lineage>
        <taxon>Bacteria</taxon>
        <taxon>Pseudomonadati</taxon>
        <taxon>Pseudomonadota</taxon>
        <taxon>Alphaproteobacteria</taxon>
        <taxon>Hyphomicrobiales</taxon>
        <taxon>Kaistiaceae</taxon>
        <taxon>Kaistia</taxon>
    </lineage>
</organism>
<gene>
    <name evidence="1" type="ORF">QO014_001363</name>
</gene>
<comment type="caution">
    <text evidence="1">The sequence shown here is derived from an EMBL/GenBank/DDBJ whole genome shotgun (WGS) entry which is preliminary data.</text>
</comment>
<dbReference type="EMBL" id="JAUSVO010000002">
    <property type="protein sequence ID" value="MDQ0436978.1"/>
    <property type="molecule type" value="Genomic_DNA"/>
</dbReference>
<protein>
    <submittedName>
        <fullName evidence="1">Uncharacterized protein</fullName>
    </submittedName>
</protein>
<name>A0ABU0H536_9HYPH</name>
<evidence type="ECO:0000313" key="1">
    <source>
        <dbReference type="EMBL" id="MDQ0436978.1"/>
    </source>
</evidence>
<proteinExistence type="predicted"/>
<dbReference type="Proteomes" id="UP001241603">
    <property type="component" value="Unassembled WGS sequence"/>
</dbReference>
<accession>A0ABU0H536</accession>
<reference evidence="1 2" key="1">
    <citation type="submission" date="2023-07" db="EMBL/GenBank/DDBJ databases">
        <title>Genomic Encyclopedia of Type Strains, Phase IV (KMG-IV): sequencing the most valuable type-strain genomes for metagenomic binning, comparative biology and taxonomic classification.</title>
        <authorList>
            <person name="Goeker M."/>
        </authorList>
    </citation>
    <scope>NUCLEOTIDE SEQUENCE [LARGE SCALE GENOMIC DNA]</scope>
    <source>
        <strain evidence="1 2">B6-8</strain>
    </source>
</reference>